<evidence type="ECO:0000313" key="2">
    <source>
        <dbReference type="EMBL" id="MEA1082366.1"/>
    </source>
</evidence>
<gene>
    <name evidence="2" type="ORF">U5822_16975</name>
</gene>
<protein>
    <submittedName>
        <fullName evidence="2">Uncharacterized protein</fullName>
    </submittedName>
</protein>
<keyword evidence="1" id="KW-0472">Membrane</keyword>
<keyword evidence="3" id="KW-1185">Reference proteome</keyword>
<evidence type="ECO:0000256" key="1">
    <source>
        <dbReference type="SAM" id="Phobius"/>
    </source>
</evidence>
<feature type="transmembrane region" description="Helical" evidence="1">
    <location>
        <begin position="167"/>
        <end position="188"/>
    </location>
</feature>
<keyword evidence="1" id="KW-1133">Transmembrane helix</keyword>
<organism evidence="2 3">
    <name type="scientific">Marinobacter qingdaonensis</name>
    <dbReference type="NCBI Taxonomy" id="3108486"/>
    <lineage>
        <taxon>Bacteria</taxon>
        <taxon>Pseudomonadati</taxon>
        <taxon>Pseudomonadota</taxon>
        <taxon>Gammaproteobacteria</taxon>
        <taxon>Pseudomonadales</taxon>
        <taxon>Marinobacteraceae</taxon>
        <taxon>Marinobacter</taxon>
    </lineage>
</organism>
<reference evidence="2 3" key="1">
    <citation type="submission" date="2023-12" db="EMBL/GenBank/DDBJ databases">
        <title>Marinobacter qingdaonensis sp. nov., isolated from the intertidal sediment of Qingdao, PR China.</title>
        <authorList>
            <person name="Li Y."/>
        </authorList>
    </citation>
    <scope>NUCLEOTIDE SEQUENCE [LARGE SCALE GENOMIC DNA]</scope>
    <source>
        <strain evidence="2 3">ASW11-75</strain>
    </source>
</reference>
<evidence type="ECO:0000313" key="3">
    <source>
        <dbReference type="Proteomes" id="UP001305746"/>
    </source>
</evidence>
<feature type="transmembrane region" description="Helical" evidence="1">
    <location>
        <begin position="143"/>
        <end position="161"/>
    </location>
</feature>
<dbReference type="Proteomes" id="UP001305746">
    <property type="component" value="Unassembled WGS sequence"/>
</dbReference>
<keyword evidence="1" id="KW-0812">Transmembrane</keyword>
<feature type="transmembrane region" description="Helical" evidence="1">
    <location>
        <begin position="100"/>
        <end position="123"/>
    </location>
</feature>
<dbReference type="EMBL" id="JAYDCJ010000003">
    <property type="protein sequence ID" value="MEA1082366.1"/>
    <property type="molecule type" value="Genomic_DNA"/>
</dbReference>
<feature type="transmembrane region" description="Helical" evidence="1">
    <location>
        <begin position="25"/>
        <end position="49"/>
    </location>
</feature>
<accession>A0ABU5P2R1</accession>
<name>A0ABU5P2R1_9GAMM</name>
<dbReference type="RefSeq" id="WP_322856788.1">
    <property type="nucleotide sequence ID" value="NZ_JAYDCJ010000003.1"/>
</dbReference>
<feature type="transmembrane region" description="Helical" evidence="1">
    <location>
        <begin position="56"/>
        <end position="75"/>
    </location>
</feature>
<comment type="caution">
    <text evidence="2">The sequence shown here is derived from an EMBL/GenBank/DDBJ whole genome shotgun (WGS) entry which is preliminary data.</text>
</comment>
<proteinExistence type="predicted"/>
<sequence length="214" mass="23131">MSNVSIEFGFSVPQSTVMRWVLKQFIGYTGYFMTALTAAVWMALGLFVVALFSQNAVVAILALFVEWGGEVFAPLKDGGSLVFGNHQAQRGENDVSGLQAALSIVASVSFVLYFLAAVVKAIFDRELTLAQSVKYTFVKRTSLIVFVAIPLASVFQLKSGIAPDSLFISVFLAVFIAPALLLSGYWSVFWNQLVSQAICYVDAGGENAPMQSLS</sequence>